<dbReference type="InterPro" id="IPR000182">
    <property type="entry name" value="GNAT_dom"/>
</dbReference>
<name>A0A2A9E4H6_9MICO</name>
<evidence type="ECO:0000259" key="2">
    <source>
        <dbReference type="PROSITE" id="PS51186"/>
    </source>
</evidence>
<dbReference type="PANTHER" id="PTHR13355:SF22">
    <property type="entry name" value="SLL0786 PROTEIN"/>
    <property type="match status" value="1"/>
</dbReference>
<sequence length="194" mass="21078">MTGRDDATDEVPSESPELRTERVRTQAQLDAAWSVRLEVFVAEQQVPLDEEMDAADTAPTTTHVIVTTVEPGQDRDGGRTVDDEDVPPVAVATGRLLTDPSHPGVVHIGRVAVRRRWRTGGVGALIMRALEELACEEHALDGTLRVELSAQEQAIGFYERLGYTVAGPRYLDAGIWHRDAHKTVVGLSAPGHDG</sequence>
<organism evidence="3 4">
    <name type="scientific">Sanguibacter antarcticus</name>
    <dbReference type="NCBI Taxonomy" id="372484"/>
    <lineage>
        <taxon>Bacteria</taxon>
        <taxon>Bacillati</taxon>
        <taxon>Actinomycetota</taxon>
        <taxon>Actinomycetes</taxon>
        <taxon>Micrococcales</taxon>
        <taxon>Sanguibacteraceae</taxon>
        <taxon>Sanguibacter</taxon>
    </lineage>
</organism>
<dbReference type="Gene3D" id="3.40.630.30">
    <property type="match status" value="1"/>
</dbReference>
<feature type="domain" description="N-acetyltransferase" evidence="2">
    <location>
        <begin position="16"/>
        <end position="185"/>
    </location>
</feature>
<dbReference type="CDD" id="cd04301">
    <property type="entry name" value="NAT_SF"/>
    <property type="match status" value="1"/>
</dbReference>
<comment type="caution">
    <text evidence="3">The sequence shown here is derived from an EMBL/GenBank/DDBJ whole genome shotgun (WGS) entry which is preliminary data.</text>
</comment>
<dbReference type="PANTHER" id="PTHR13355">
    <property type="entry name" value="GLUCOSAMINE 6-PHOSPHATE N-ACETYLTRANSFERASE"/>
    <property type="match status" value="1"/>
</dbReference>
<keyword evidence="4" id="KW-1185">Reference proteome</keyword>
<dbReference type="InterPro" id="IPR016181">
    <property type="entry name" value="Acyl_CoA_acyltransferase"/>
</dbReference>
<accession>A0A2A9E4H6</accession>
<keyword evidence="3" id="KW-0808">Transferase</keyword>
<dbReference type="RefSeq" id="WP_245862217.1">
    <property type="nucleotide sequence ID" value="NZ_PDJG01000001.1"/>
</dbReference>
<evidence type="ECO:0000256" key="1">
    <source>
        <dbReference type="SAM" id="MobiDB-lite"/>
    </source>
</evidence>
<dbReference type="Proteomes" id="UP000225548">
    <property type="component" value="Unassembled WGS sequence"/>
</dbReference>
<evidence type="ECO:0000313" key="3">
    <source>
        <dbReference type="EMBL" id="PFG33451.1"/>
    </source>
</evidence>
<dbReference type="GO" id="GO:0008080">
    <property type="term" value="F:N-acetyltransferase activity"/>
    <property type="evidence" value="ECO:0007669"/>
    <property type="project" value="TreeGrafter"/>
</dbReference>
<feature type="region of interest" description="Disordered" evidence="1">
    <location>
        <begin position="1"/>
        <end position="23"/>
    </location>
</feature>
<dbReference type="SUPFAM" id="SSF55729">
    <property type="entry name" value="Acyl-CoA N-acyltransferases (Nat)"/>
    <property type="match status" value="1"/>
</dbReference>
<keyword evidence="3" id="KW-0012">Acyltransferase</keyword>
<dbReference type="AlphaFoldDB" id="A0A2A9E4H6"/>
<dbReference type="PROSITE" id="PS51186">
    <property type="entry name" value="GNAT"/>
    <property type="match status" value="1"/>
</dbReference>
<proteinExistence type="predicted"/>
<protein>
    <submittedName>
        <fullName evidence="3">Putative GNAT family N-acyltransferase</fullName>
    </submittedName>
</protein>
<gene>
    <name evidence="3" type="ORF">ATL42_1328</name>
</gene>
<dbReference type="InterPro" id="IPR039143">
    <property type="entry name" value="GNPNAT1-like"/>
</dbReference>
<dbReference type="Pfam" id="PF13673">
    <property type="entry name" value="Acetyltransf_10"/>
    <property type="match status" value="1"/>
</dbReference>
<evidence type="ECO:0000313" key="4">
    <source>
        <dbReference type="Proteomes" id="UP000225548"/>
    </source>
</evidence>
<reference evidence="3 4" key="1">
    <citation type="submission" date="2017-10" db="EMBL/GenBank/DDBJ databases">
        <title>Sequencing the genomes of 1000 actinobacteria strains.</title>
        <authorList>
            <person name="Klenk H.-P."/>
        </authorList>
    </citation>
    <scope>NUCLEOTIDE SEQUENCE [LARGE SCALE GENOMIC DNA]</scope>
    <source>
        <strain evidence="3 4">DSM 18966</strain>
    </source>
</reference>
<dbReference type="EMBL" id="PDJG01000001">
    <property type="protein sequence ID" value="PFG33451.1"/>
    <property type="molecule type" value="Genomic_DNA"/>
</dbReference>